<dbReference type="Gene3D" id="1.25.40.290">
    <property type="entry name" value="ARM repeat domains"/>
    <property type="match status" value="1"/>
</dbReference>
<dbReference type="InterPro" id="IPR014825">
    <property type="entry name" value="DNA_alkylation"/>
</dbReference>
<sequence length="221" mass="25808">MTFLTNLKQAFQDNASIENAKPMEAYMKNHFQFYGIKSPLRKSITKSVWSLHKTEVQNNAREIGMELLQQKQREFHYVAMEILEKELRQKFVKDDIRLIEKTITSDSWWDTVDFLAKYLLGNYLMQYPEETLTVVSRFSDSANMWLNRSAILFQLGYKVKTDAALLFSLCEKHSGSKEFFIQKAIGWALREYAKTNPGAVKKFVSETNLKPLSKREALKNL</sequence>
<evidence type="ECO:0000313" key="2">
    <source>
        <dbReference type="Proteomes" id="UP001059844"/>
    </source>
</evidence>
<organism evidence="1 2">
    <name type="scientific">Flavobacterium cerinum</name>
    <dbReference type="NCBI Taxonomy" id="2502784"/>
    <lineage>
        <taxon>Bacteria</taxon>
        <taxon>Pseudomonadati</taxon>
        <taxon>Bacteroidota</taxon>
        <taxon>Flavobacteriia</taxon>
        <taxon>Flavobacteriales</taxon>
        <taxon>Flavobacteriaceae</taxon>
        <taxon>Flavobacterium</taxon>
    </lineage>
</organism>
<name>A0ABY5IN92_9FLAO</name>
<dbReference type="Proteomes" id="UP001059844">
    <property type="component" value="Chromosome"/>
</dbReference>
<proteinExistence type="predicted"/>
<reference evidence="1" key="1">
    <citation type="submission" date="2022-07" db="EMBL/GenBank/DDBJ databases">
        <title>Isolation, identification, and degradation of a PFOSA degrading strain from sewage treatment plant.</title>
        <authorList>
            <person name="Zhang L."/>
            <person name="Huo Y."/>
        </authorList>
    </citation>
    <scope>NUCLEOTIDE SEQUENCE</scope>
    <source>
        <strain evidence="1">C1</strain>
    </source>
</reference>
<dbReference type="EMBL" id="CP101751">
    <property type="protein sequence ID" value="UUC44260.1"/>
    <property type="molecule type" value="Genomic_DNA"/>
</dbReference>
<evidence type="ECO:0000313" key="1">
    <source>
        <dbReference type="EMBL" id="UUC44260.1"/>
    </source>
</evidence>
<protein>
    <submittedName>
        <fullName evidence="1">DNA alkylation repair protein</fullName>
    </submittedName>
</protein>
<gene>
    <name evidence="1" type="ORF">NOX80_11515</name>
</gene>
<accession>A0ABY5IN92</accession>
<dbReference type="RefSeq" id="WP_256549933.1">
    <property type="nucleotide sequence ID" value="NZ_CP101751.1"/>
</dbReference>
<dbReference type="Pfam" id="PF08713">
    <property type="entry name" value="DNA_alkylation"/>
    <property type="match status" value="1"/>
</dbReference>
<dbReference type="PANTHER" id="PTHR34070:SF1">
    <property type="entry name" value="DNA ALKYLATION REPAIR PROTEIN"/>
    <property type="match status" value="1"/>
</dbReference>
<dbReference type="CDD" id="cd07064">
    <property type="entry name" value="AlkD_like_1"/>
    <property type="match status" value="1"/>
</dbReference>
<dbReference type="SUPFAM" id="SSF48371">
    <property type="entry name" value="ARM repeat"/>
    <property type="match status" value="1"/>
</dbReference>
<dbReference type="Gene3D" id="1.20.1660.10">
    <property type="entry name" value="Hypothetical protein (EF3068)"/>
    <property type="match status" value="1"/>
</dbReference>
<dbReference type="PANTHER" id="PTHR34070">
    <property type="entry name" value="ARMADILLO-TYPE FOLD"/>
    <property type="match status" value="1"/>
</dbReference>
<keyword evidence="2" id="KW-1185">Reference proteome</keyword>
<dbReference type="InterPro" id="IPR016024">
    <property type="entry name" value="ARM-type_fold"/>
</dbReference>